<proteinExistence type="predicted"/>
<evidence type="ECO:0000313" key="2">
    <source>
        <dbReference type="EMBL" id="KAF7730064.1"/>
    </source>
</evidence>
<evidence type="ECO:0000256" key="1">
    <source>
        <dbReference type="SAM" id="MobiDB-lite"/>
    </source>
</evidence>
<gene>
    <name evidence="2" type="ORF">EC973_003009</name>
</gene>
<evidence type="ECO:0000313" key="3">
    <source>
        <dbReference type="Proteomes" id="UP000605846"/>
    </source>
</evidence>
<feature type="region of interest" description="Disordered" evidence="1">
    <location>
        <begin position="66"/>
        <end position="88"/>
    </location>
</feature>
<protein>
    <submittedName>
        <fullName evidence="2">Uncharacterized protein</fullName>
    </submittedName>
</protein>
<keyword evidence="3" id="KW-1185">Reference proteome</keyword>
<feature type="compositionally biased region" description="Acidic residues" evidence="1">
    <location>
        <begin position="68"/>
        <end position="77"/>
    </location>
</feature>
<comment type="caution">
    <text evidence="2">The sequence shown here is derived from an EMBL/GenBank/DDBJ whole genome shotgun (WGS) entry which is preliminary data.</text>
</comment>
<sequence>MGSFWPKGGVDIIDRSIHTVPEFSRGENTRTGLYNYYLPNHGTDRRIWSITAPVLSRLKEEDYIGLPADDDSDDEYDSSGQEVGEMSEEMYGISGYVEDMIRYQ</sequence>
<reference evidence="2" key="1">
    <citation type="submission" date="2020-01" db="EMBL/GenBank/DDBJ databases">
        <title>Genome Sequencing of Three Apophysomyces-Like Fungal Strains Confirms a Novel Fungal Genus in the Mucoromycota with divergent Burkholderia-like Endosymbiotic Bacteria.</title>
        <authorList>
            <person name="Stajich J.E."/>
            <person name="Macias A.M."/>
            <person name="Carter-House D."/>
            <person name="Lovett B."/>
            <person name="Kasson L.R."/>
            <person name="Berry K."/>
            <person name="Grigoriev I."/>
            <person name="Chang Y."/>
            <person name="Spatafora J."/>
            <person name="Kasson M.T."/>
        </authorList>
    </citation>
    <scope>NUCLEOTIDE SEQUENCE</scope>
    <source>
        <strain evidence="2">NRRL A-21654</strain>
    </source>
</reference>
<name>A0A8H7ERT0_9FUNG</name>
<organism evidence="2 3">
    <name type="scientific">Apophysomyces ossiformis</name>
    <dbReference type="NCBI Taxonomy" id="679940"/>
    <lineage>
        <taxon>Eukaryota</taxon>
        <taxon>Fungi</taxon>
        <taxon>Fungi incertae sedis</taxon>
        <taxon>Mucoromycota</taxon>
        <taxon>Mucoromycotina</taxon>
        <taxon>Mucoromycetes</taxon>
        <taxon>Mucorales</taxon>
        <taxon>Mucorineae</taxon>
        <taxon>Mucoraceae</taxon>
        <taxon>Apophysomyces</taxon>
    </lineage>
</organism>
<dbReference type="AlphaFoldDB" id="A0A8H7ERT0"/>
<dbReference type="EMBL" id="JABAYA010000019">
    <property type="protein sequence ID" value="KAF7730064.1"/>
    <property type="molecule type" value="Genomic_DNA"/>
</dbReference>
<accession>A0A8H7ERT0</accession>
<dbReference type="Proteomes" id="UP000605846">
    <property type="component" value="Unassembled WGS sequence"/>
</dbReference>